<dbReference type="GO" id="GO:1990904">
    <property type="term" value="C:ribonucleoprotein complex"/>
    <property type="evidence" value="ECO:0007669"/>
    <property type="project" value="UniProtKB-KW"/>
</dbReference>
<evidence type="ECO:0000256" key="3">
    <source>
        <dbReference type="ARBA" id="ARBA00022884"/>
    </source>
</evidence>
<evidence type="ECO:0000256" key="7">
    <source>
        <dbReference type="ARBA" id="ARBA00035294"/>
    </source>
</evidence>
<evidence type="ECO:0000256" key="8">
    <source>
        <dbReference type="HAMAP-Rule" id="MF_00360"/>
    </source>
</evidence>
<evidence type="ECO:0000256" key="6">
    <source>
        <dbReference type="ARBA" id="ARBA00035104"/>
    </source>
</evidence>
<evidence type="ECO:0000256" key="4">
    <source>
        <dbReference type="ARBA" id="ARBA00022980"/>
    </source>
</evidence>
<dbReference type="InterPro" id="IPR014717">
    <property type="entry name" value="Transl_elong_EF1B/ribsomal_bS6"/>
</dbReference>
<dbReference type="InterPro" id="IPR035980">
    <property type="entry name" value="Ribosomal_bS6_sf"/>
</dbReference>
<keyword evidence="3 8" id="KW-0694">RNA-binding</keyword>
<evidence type="ECO:0000313" key="9">
    <source>
        <dbReference type="EMBL" id="APT91556.1"/>
    </source>
</evidence>
<dbReference type="GO" id="GO:0006412">
    <property type="term" value="P:translation"/>
    <property type="evidence" value="ECO:0007669"/>
    <property type="project" value="UniProtKB-UniRule"/>
</dbReference>
<sequence>MRSVRHYEVMIILDPSIDERTAGPSLEKFLDIVRKDDGEVKKVDVWGKRHLAYPIEKKDEGVYAVVELNCGPDAVKEMDRRLNLNDNVLRTKVLRTDR</sequence>
<dbReference type="NCBIfam" id="TIGR00166">
    <property type="entry name" value="S6"/>
    <property type="match status" value="1"/>
</dbReference>
<evidence type="ECO:0000256" key="1">
    <source>
        <dbReference type="ARBA" id="ARBA00009512"/>
    </source>
</evidence>
<dbReference type="PANTHER" id="PTHR21011">
    <property type="entry name" value="MITOCHONDRIAL 28S RIBOSOMAL PROTEIN S6"/>
    <property type="match status" value="1"/>
</dbReference>
<dbReference type="HAMAP" id="MF_00360">
    <property type="entry name" value="Ribosomal_bS6"/>
    <property type="match status" value="1"/>
</dbReference>
<gene>
    <name evidence="8" type="primary">rpsF</name>
    <name evidence="9" type="ORF">CSPHI_11965</name>
</gene>
<dbReference type="InterPro" id="IPR020814">
    <property type="entry name" value="Ribosomal_S6_plastid/chlpt"/>
</dbReference>
<evidence type="ECO:0000313" key="10">
    <source>
        <dbReference type="Proteomes" id="UP000185469"/>
    </source>
</evidence>
<dbReference type="CDD" id="cd00473">
    <property type="entry name" value="bS6"/>
    <property type="match status" value="1"/>
</dbReference>
<dbReference type="KEGG" id="csph:CSPHI_11965"/>
<dbReference type="STRING" id="1437874.CSPHI_11965"/>
<protein>
    <recommendedName>
        <fullName evidence="7 8">Small ribosomal subunit protein bS6</fullName>
    </recommendedName>
</protein>
<evidence type="ECO:0000256" key="5">
    <source>
        <dbReference type="ARBA" id="ARBA00023274"/>
    </source>
</evidence>
<dbReference type="SUPFAM" id="SSF54995">
    <property type="entry name" value="Ribosomal protein S6"/>
    <property type="match status" value="1"/>
</dbReference>
<dbReference type="PANTHER" id="PTHR21011:SF1">
    <property type="entry name" value="SMALL RIBOSOMAL SUBUNIT PROTEIN BS6M"/>
    <property type="match status" value="1"/>
</dbReference>
<dbReference type="FunFam" id="3.30.70.60:FF:000002">
    <property type="entry name" value="30S ribosomal protein S6"/>
    <property type="match status" value="1"/>
</dbReference>
<dbReference type="GO" id="GO:0003735">
    <property type="term" value="F:structural constituent of ribosome"/>
    <property type="evidence" value="ECO:0007669"/>
    <property type="project" value="InterPro"/>
</dbReference>
<reference evidence="9 10" key="1">
    <citation type="submission" date="2014-08" db="EMBL/GenBank/DDBJ databases">
        <title>Complete genome sequence of Corynebacterium sphenisci CECT 5990(T) (=DSM 44792(T)), isolated from healthy wild penguins.</title>
        <authorList>
            <person name="Ruckert C."/>
            <person name="Albersmeier A."/>
            <person name="Winkler A."/>
            <person name="Kalinowski J."/>
        </authorList>
    </citation>
    <scope>NUCLEOTIDE SEQUENCE [LARGE SCALE GENOMIC DNA]</scope>
    <source>
        <strain evidence="9 10">DSM 44792</strain>
    </source>
</reference>
<comment type="function">
    <text evidence="6 8">Binds together with bS18 to 16S ribosomal RNA.</text>
</comment>
<dbReference type="Proteomes" id="UP000185469">
    <property type="component" value="Chromosome"/>
</dbReference>
<dbReference type="Gene3D" id="3.30.70.60">
    <property type="match status" value="1"/>
</dbReference>
<dbReference type="InterPro" id="IPR000529">
    <property type="entry name" value="Ribosomal_bS6"/>
</dbReference>
<keyword evidence="5 8" id="KW-0687">Ribonucleoprotein</keyword>
<organism evidence="9 10">
    <name type="scientific">Corynebacterium sphenisci DSM 44792</name>
    <dbReference type="NCBI Taxonomy" id="1437874"/>
    <lineage>
        <taxon>Bacteria</taxon>
        <taxon>Bacillati</taxon>
        <taxon>Actinomycetota</taxon>
        <taxon>Actinomycetes</taxon>
        <taxon>Mycobacteriales</taxon>
        <taxon>Corynebacteriaceae</taxon>
        <taxon>Corynebacterium</taxon>
    </lineage>
</organism>
<dbReference type="EMBL" id="CP009248">
    <property type="protein sequence ID" value="APT91556.1"/>
    <property type="molecule type" value="Genomic_DNA"/>
</dbReference>
<dbReference type="OrthoDB" id="9812702at2"/>
<dbReference type="Pfam" id="PF01250">
    <property type="entry name" value="Ribosomal_S6"/>
    <property type="match status" value="1"/>
</dbReference>
<keyword evidence="4 8" id="KW-0689">Ribosomal protein</keyword>
<comment type="similarity">
    <text evidence="1 8">Belongs to the bacterial ribosomal protein bS6 family.</text>
</comment>
<evidence type="ECO:0000256" key="2">
    <source>
        <dbReference type="ARBA" id="ARBA00022730"/>
    </source>
</evidence>
<name>A0A1L7D078_9CORY</name>
<keyword evidence="2 8" id="KW-0699">rRNA-binding</keyword>
<dbReference type="AlphaFoldDB" id="A0A1L7D078"/>
<proteinExistence type="inferred from homology"/>
<dbReference type="GO" id="GO:0070181">
    <property type="term" value="F:small ribosomal subunit rRNA binding"/>
    <property type="evidence" value="ECO:0007669"/>
    <property type="project" value="TreeGrafter"/>
</dbReference>
<accession>A0A1L7D078</accession>
<dbReference type="GO" id="GO:0005737">
    <property type="term" value="C:cytoplasm"/>
    <property type="evidence" value="ECO:0007669"/>
    <property type="project" value="UniProtKB-ARBA"/>
</dbReference>
<keyword evidence="10" id="KW-1185">Reference proteome</keyword>
<dbReference type="GO" id="GO:0005840">
    <property type="term" value="C:ribosome"/>
    <property type="evidence" value="ECO:0007669"/>
    <property type="project" value="UniProtKB-KW"/>
</dbReference>